<reference evidence="2" key="2">
    <citation type="submission" date="2020-09" db="EMBL/GenBank/DDBJ databases">
        <authorList>
            <person name="Sun Q."/>
            <person name="Ohkuma M."/>
        </authorList>
    </citation>
    <scope>NUCLEOTIDE SEQUENCE</scope>
    <source>
        <strain evidence="2">JCM 3090</strain>
    </source>
</reference>
<dbReference type="Proteomes" id="UP000649739">
    <property type="component" value="Unassembled WGS sequence"/>
</dbReference>
<evidence type="ECO:0000259" key="1">
    <source>
        <dbReference type="Pfam" id="PF21806"/>
    </source>
</evidence>
<dbReference type="AlphaFoldDB" id="A0A8J3B4D4"/>
<dbReference type="EMBL" id="BMQB01000001">
    <property type="protein sequence ID" value="GGJ79704.1"/>
    <property type="molecule type" value="Genomic_DNA"/>
</dbReference>
<evidence type="ECO:0000313" key="3">
    <source>
        <dbReference type="Proteomes" id="UP000649739"/>
    </source>
</evidence>
<comment type="caution">
    <text evidence="2">The sequence shown here is derived from an EMBL/GenBank/DDBJ whole genome shotgun (WGS) entry which is preliminary data.</text>
</comment>
<protein>
    <recommendedName>
        <fullName evidence="1">DUF6879 domain-containing protein</fullName>
    </recommendedName>
</protein>
<keyword evidence="3" id="KW-1185">Reference proteome</keyword>
<sequence>MAVPVPITDFYVLDGRAVILLFFDPRGAVERYVHSDESSLVEMCRGSFGAAWPLSTPHNEYRTAIVPR</sequence>
<evidence type="ECO:0000313" key="2">
    <source>
        <dbReference type="EMBL" id="GGJ79704.1"/>
    </source>
</evidence>
<dbReference type="Pfam" id="PF21806">
    <property type="entry name" value="DUF6879"/>
    <property type="match status" value="1"/>
</dbReference>
<reference evidence="2" key="1">
    <citation type="journal article" date="2014" name="Int. J. Syst. Evol. Microbiol.">
        <title>Complete genome sequence of Corynebacterium casei LMG S-19264T (=DSM 44701T), isolated from a smear-ripened cheese.</title>
        <authorList>
            <consortium name="US DOE Joint Genome Institute (JGI-PGF)"/>
            <person name="Walter F."/>
            <person name="Albersmeier A."/>
            <person name="Kalinowski J."/>
            <person name="Ruckert C."/>
        </authorList>
    </citation>
    <scope>NUCLEOTIDE SEQUENCE</scope>
    <source>
        <strain evidence="2">JCM 3090</strain>
    </source>
</reference>
<dbReference type="InterPro" id="IPR049244">
    <property type="entry name" value="DUF6879"/>
</dbReference>
<feature type="domain" description="DUF6879" evidence="1">
    <location>
        <begin position="4"/>
        <end position="62"/>
    </location>
</feature>
<proteinExistence type="predicted"/>
<name>A0A8J3B4D4_9ACTN</name>
<gene>
    <name evidence="2" type="ORF">GCM10010123_06910</name>
</gene>
<organism evidence="2 3">
    <name type="scientific">Pilimelia anulata</name>
    <dbReference type="NCBI Taxonomy" id="53371"/>
    <lineage>
        <taxon>Bacteria</taxon>
        <taxon>Bacillati</taxon>
        <taxon>Actinomycetota</taxon>
        <taxon>Actinomycetes</taxon>
        <taxon>Micromonosporales</taxon>
        <taxon>Micromonosporaceae</taxon>
        <taxon>Pilimelia</taxon>
    </lineage>
</organism>
<accession>A0A8J3B4D4</accession>